<organism evidence="2 3">
    <name type="scientific">Gibberella intermedia</name>
    <name type="common">Bulb rot disease fungus</name>
    <name type="synonym">Fusarium proliferatum</name>
    <dbReference type="NCBI Taxonomy" id="948311"/>
    <lineage>
        <taxon>Eukaryota</taxon>
        <taxon>Fungi</taxon>
        <taxon>Dikarya</taxon>
        <taxon>Ascomycota</taxon>
        <taxon>Pezizomycotina</taxon>
        <taxon>Sordariomycetes</taxon>
        <taxon>Hypocreomycetidae</taxon>
        <taxon>Hypocreales</taxon>
        <taxon>Nectriaceae</taxon>
        <taxon>Fusarium</taxon>
        <taxon>Fusarium fujikuroi species complex</taxon>
    </lineage>
</organism>
<sequence>MQISLFKVAIMAVSGSAYAATHKAAACVSNRMSSPVGGTPFSPSYNWQTTYEVLTDATKCACDYYKARDKGSEWWNTCPDCTFDGTICTSADGHIGGDEFTYYCEDLCGAQGAEAD</sequence>
<reference evidence="2 3" key="1">
    <citation type="submission" date="2017-12" db="EMBL/GenBank/DDBJ databases">
        <title>Genome sequence of the mycotoxigenic crop pathogen Fusarium proliferatum, strain ITEM 2341 from Date Palm.</title>
        <authorList>
            <person name="Almiman B.F."/>
            <person name="Shittu T.A."/>
            <person name="Muthumeenakshi S."/>
            <person name="Baroncelli R."/>
            <person name="Sreenivasaprasada S."/>
        </authorList>
    </citation>
    <scope>NUCLEOTIDE SEQUENCE [LARGE SCALE GENOMIC DNA]</scope>
    <source>
        <strain evidence="2 3">ITEM 2341</strain>
    </source>
</reference>
<evidence type="ECO:0000313" key="2">
    <source>
        <dbReference type="EMBL" id="RBA14892.1"/>
    </source>
</evidence>
<evidence type="ECO:0000256" key="1">
    <source>
        <dbReference type="SAM" id="SignalP"/>
    </source>
</evidence>
<proteinExistence type="predicted"/>
<dbReference type="EMBL" id="PKMI01000025">
    <property type="protein sequence ID" value="RBA14892.1"/>
    <property type="molecule type" value="Genomic_DNA"/>
</dbReference>
<name>A0A365N2G4_GIBIN</name>
<feature type="chain" id="PRO_5017034221" evidence="1">
    <location>
        <begin position="20"/>
        <end position="116"/>
    </location>
</feature>
<evidence type="ECO:0000313" key="3">
    <source>
        <dbReference type="Proteomes" id="UP000251714"/>
    </source>
</evidence>
<keyword evidence="1" id="KW-0732">Signal</keyword>
<dbReference type="Proteomes" id="UP000251714">
    <property type="component" value="Unassembled WGS sequence"/>
</dbReference>
<gene>
    <name evidence="2" type="ORF">FPRO05_13108</name>
</gene>
<comment type="caution">
    <text evidence="2">The sequence shown here is derived from an EMBL/GenBank/DDBJ whole genome shotgun (WGS) entry which is preliminary data.</text>
</comment>
<accession>A0A365N2G4</accession>
<feature type="signal peptide" evidence="1">
    <location>
        <begin position="1"/>
        <end position="19"/>
    </location>
</feature>
<dbReference type="AlphaFoldDB" id="A0A365N2G4"/>
<protein>
    <submittedName>
        <fullName evidence="2">Uncharacterized protein</fullName>
    </submittedName>
</protein>